<name>A0A0F9X233_9ZZZZ</name>
<comment type="caution">
    <text evidence="2">The sequence shown here is derived from an EMBL/GenBank/DDBJ whole genome shotgun (WGS) entry which is preliminary data.</text>
</comment>
<evidence type="ECO:0000313" key="2">
    <source>
        <dbReference type="EMBL" id="KKN85498.1"/>
    </source>
</evidence>
<keyword evidence="1" id="KW-0812">Transmembrane</keyword>
<sequence length="321" mass="37535">MPTYSTFNPAATDTHVIIDEYGMAVIKGDSESRRDSPWRTAAGYKAWGDHALYTAAIHGLHFNNQGCIRFRDGKYEYRRHPAHAWGSDMSRDHVAALLLLVHFGVEGVRFGSMYLLRNMIKFTKWKIGPNASFTIDMWCWMKGILNKRWRTLFYMITIPYISVVARWNAILLKKGNFTVPDLQQHDFVYRRINHDVTEEQDKLRKRMFPYYALTGMAWMNHINPDSPGKRWLSKIIRGMCGAHNYLVRLLTDDMTVTKGQVIMWVEMTGAPFSVLMNEATSRDIRFLTLEEGEHNRLYGDLLITIWNEKHPEDQIRERKIL</sequence>
<keyword evidence="1" id="KW-0472">Membrane</keyword>
<feature type="transmembrane region" description="Helical" evidence="1">
    <location>
        <begin position="94"/>
        <end position="116"/>
    </location>
</feature>
<accession>A0A0F9X233</accession>
<organism evidence="2">
    <name type="scientific">marine sediment metagenome</name>
    <dbReference type="NCBI Taxonomy" id="412755"/>
    <lineage>
        <taxon>unclassified sequences</taxon>
        <taxon>metagenomes</taxon>
        <taxon>ecological metagenomes</taxon>
    </lineage>
</organism>
<protein>
    <submittedName>
        <fullName evidence="2">Uncharacterized protein</fullName>
    </submittedName>
</protein>
<dbReference type="EMBL" id="LAZR01000158">
    <property type="protein sequence ID" value="KKN85498.1"/>
    <property type="molecule type" value="Genomic_DNA"/>
</dbReference>
<evidence type="ECO:0000256" key="1">
    <source>
        <dbReference type="SAM" id="Phobius"/>
    </source>
</evidence>
<feature type="transmembrane region" description="Helical" evidence="1">
    <location>
        <begin position="151"/>
        <end position="169"/>
    </location>
</feature>
<keyword evidence="1" id="KW-1133">Transmembrane helix</keyword>
<gene>
    <name evidence="2" type="ORF">LCGC14_0278210</name>
</gene>
<dbReference type="AlphaFoldDB" id="A0A0F9X233"/>
<reference evidence="2" key="1">
    <citation type="journal article" date="2015" name="Nature">
        <title>Complex archaea that bridge the gap between prokaryotes and eukaryotes.</title>
        <authorList>
            <person name="Spang A."/>
            <person name="Saw J.H."/>
            <person name="Jorgensen S.L."/>
            <person name="Zaremba-Niedzwiedzka K."/>
            <person name="Martijn J."/>
            <person name="Lind A.E."/>
            <person name="van Eijk R."/>
            <person name="Schleper C."/>
            <person name="Guy L."/>
            <person name="Ettema T.J."/>
        </authorList>
    </citation>
    <scope>NUCLEOTIDE SEQUENCE</scope>
</reference>
<proteinExistence type="predicted"/>